<proteinExistence type="predicted"/>
<name>A0A9W4T3L9_9GLOM</name>
<keyword evidence="2" id="KW-1185">Reference proteome</keyword>
<accession>A0A9W4T3L9</accession>
<dbReference type="AlphaFoldDB" id="A0A9W4T3L9"/>
<organism evidence="1 2">
    <name type="scientific">Funneliformis geosporum</name>
    <dbReference type="NCBI Taxonomy" id="1117311"/>
    <lineage>
        <taxon>Eukaryota</taxon>
        <taxon>Fungi</taxon>
        <taxon>Fungi incertae sedis</taxon>
        <taxon>Mucoromycota</taxon>
        <taxon>Glomeromycotina</taxon>
        <taxon>Glomeromycetes</taxon>
        <taxon>Glomerales</taxon>
        <taxon>Glomeraceae</taxon>
        <taxon>Funneliformis</taxon>
    </lineage>
</organism>
<feature type="non-terminal residue" evidence="1">
    <location>
        <position position="77"/>
    </location>
</feature>
<comment type="caution">
    <text evidence="1">The sequence shown here is derived from an EMBL/GenBank/DDBJ whole genome shotgun (WGS) entry which is preliminary data.</text>
</comment>
<sequence length="77" mass="8620">MDKLNDQNSKPLNSDSSDSLLYGRSLEKVGIKSNIPKSRKLNPLIPLIVMFSNDSPDKLWEKTRKAIEEVGIGNATY</sequence>
<dbReference type="EMBL" id="CAMKVN010007624">
    <property type="protein sequence ID" value="CAI2191685.1"/>
    <property type="molecule type" value="Genomic_DNA"/>
</dbReference>
<evidence type="ECO:0000313" key="2">
    <source>
        <dbReference type="Proteomes" id="UP001153678"/>
    </source>
</evidence>
<protein>
    <submittedName>
        <fullName evidence="1">19471_t:CDS:1</fullName>
    </submittedName>
</protein>
<gene>
    <name evidence="1" type="ORF">FWILDA_LOCUS15195</name>
</gene>
<reference evidence="1" key="1">
    <citation type="submission" date="2022-08" db="EMBL/GenBank/DDBJ databases">
        <authorList>
            <person name="Kallberg Y."/>
            <person name="Tangrot J."/>
            <person name="Rosling A."/>
        </authorList>
    </citation>
    <scope>NUCLEOTIDE SEQUENCE</scope>
    <source>
        <strain evidence="1">Wild A</strain>
    </source>
</reference>
<dbReference type="Proteomes" id="UP001153678">
    <property type="component" value="Unassembled WGS sequence"/>
</dbReference>
<evidence type="ECO:0000313" key="1">
    <source>
        <dbReference type="EMBL" id="CAI2191685.1"/>
    </source>
</evidence>